<dbReference type="GeneID" id="303306066"/>
<evidence type="ECO:0000313" key="3">
    <source>
        <dbReference type="Proteomes" id="UP000606115"/>
    </source>
</evidence>
<dbReference type="Proteomes" id="UP000606115">
    <property type="component" value="Unassembled WGS sequence"/>
</dbReference>
<dbReference type="EMBL" id="BMKX01000022">
    <property type="protein sequence ID" value="GGJ74919.1"/>
    <property type="molecule type" value="Genomic_DNA"/>
</dbReference>
<feature type="transmembrane region" description="Helical" evidence="1">
    <location>
        <begin position="48"/>
        <end position="73"/>
    </location>
</feature>
<keyword evidence="3" id="KW-1185">Reference proteome</keyword>
<dbReference type="RefSeq" id="WP_188687522.1">
    <property type="nucleotide sequence ID" value="NZ_BMKX01000022.1"/>
</dbReference>
<gene>
    <name evidence="2" type="ORF">GCM10007173_37420</name>
</gene>
<comment type="caution">
    <text evidence="2">The sequence shown here is derived from an EMBL/GenBank/DDBJ whole genome shotgun (WGS) entry which is preliminary data.</text>
</comment>
<organism evidence="2 3">
    <name type="scientific">Glutamicibacter ardleyensis</name>
    <dbReference type="NCBI Taxonomy" id="225894"/>
    <lineage>
        <taxon>Bacteria</taxon>
        <taxon>Bacillati</taxon>
        <taxon>Actinomycetota</taxon>
        <taxon>Actinomycetes</taxon>
        <taxon>Micrococcales</taxon>
        <taxon>Micrococcaceae</taxon>
        <taxon>Glutamicibacter</taxon>
    </lineage>
</organism>
<name>A0ABQ2E0I7_9MICC</name>
<evidence type="ECO:0000256" key="1">
    <source>
        <dbReference type="SAM" id="Phobius"/>
    </source>
</evidence>
<keyword evidence="1" id="KW-0812">Transmembrane</keyword>
<reference evidence="3" key="1">
    <citation type="journal article" date="2019" name="Int. J. Syst. Evol. Microbiol.">
        <title>The Global Catalogue of Microorganisms (GCM) 10K type strain sequencing project: providing services to taxonomists for standard genome sequencing and annotation.</title>
        <authorList>
            <consortium name="The Broad Institute Genomics Platform"/>
            <consortium name="The Broad Institute Genome Sequencing Center for Infectious Disease"/>
            <person name="Wu L."/>
            <person name="Ma J."/>
        </authorList>
    </citation>
    <scope>NUCLEOTIDE SEQUENCE [LARGE SCALE GENOMIC DNA]</scope>
    <source>
        <strain evidence="3">CGMCC 1.3685</strain>
    </source>
</reference>
<proteinExistence type="predicted"/>
<protein>
    <submittedName>
        <fullName evidence="2">Uncharacterized protein</fullName>
    </submittedName>
</protein>
<sequence>MLAIAETPWSIDANGKNLPTKFVIDDKIITQVVDTDGAVFPVVSDPSIWWTIGTSALCVAEIASLAVGAAKVIKAFAKADKIIKSTKSVIKAYNKLGGTVKSVVDKLKKYVKKKSSLTKAQISALEEFFTKIGSTVFQILGLGSCYDLLKRR</sequence>
<evidence type="ECO:0000313" key="2">
    <source>
        <dbReference type="EMBL" id="GGJ74919.1"/>
    </source>
</evidence>
<keyword evidence="1" id="KW-0472">Membrane</keyword>
<keyword evidence="1" id="KW-1133">Transmembrane helix</keyword>
<accession>A0ABQ2E0I7</accession>